<dbReference type="SMART" id="SM00869">
    <property type="entry name" value="Autotransporter"/>
    <property type="match status" value="1"/>
</dbReference>
<protein>
    <submittedName>
        <fullName evidence="3">Autotransporter domain-containing protein</fullName>
    </submittedName>
</protein>
<dbReference type="Pfam" id="PF03797">
    <property type="entry name" value="Autotransporter"/>
    <property type="match status" value="1"/>
</dbReference>
<name>A0A7T2GLF9_9SPHN</name>
<dbReference type="RefSeq" id="WP_200972899.1">
    <property type="nucleotide sequence ID" value="NZ_CP065592.1"/>
</dbReference>
<dbReference type="Proteomes" id="UP000594873">
    <property type="component" value="Chromosome"/>
</dbReference>
<proteinExistence type="predicted"/>
<dbReference type="AlphaFoldDB" id="A0A7T2GLF9"/>
<keyword evidence="1" id="KW-0732">Signal</keyword>
<accession>A0A7T2GLF9</accession>
<organism evidence="3 4">
    <name type="scientific">Allosphingosinicella flava</name>
    <dbReference type="NCBI Taxonomy" id="2771430"/>
    <lineage>
        <taxon>Bacteria</taxon>
        <taxon>Pseudomonadati</taxon>
        <taxon>Pseudomonadota</taxon>
        <taxon>Alphaproteobacteria</taxon>
        <taxon>Sphingomonadales</taxon>
        <taxon>Sphingomonadaceae</taxon>
        <taxon>Allosphingosinicella</taxon>
    </lineage>
</organism>
<feature type="chain" id="PRO_5032405637" evidence="1">
    <location>
        <begin position="24"/>
        <end position="1084"/>
    </location>
</feature>
<feature type="domain" description="Autotransporter" evidence="2">
    <location>
        <begin position="802"/>
        <end position="1084"/>
    </location>
</feature>
<sequence length="1084" mass="108622">MRHLLAATCLTPVALVLAAPASAQVVINTARTTSISTSTANNGAASGIRVATGGSVRPTAAGGAVIVDSSNDVTNESSTNGGIGTTGVNNSTGILVNPNLTANINNASGGTISVVEDFTPADGDNDGDLDGLFAQGTNRYGIRVLPGGTLTGSIANAGTITVEGNNSAGISIESALAGPLTNNGSINVTGNDSYGIRANDITGRTRIAGAIVVRGGNSTAVALEGDITGALEFQGAISSTGYRYTTPPTNVSRLDADDLLQGGPAVSIEGNVTGGIIFAVAPPDNSTTNNDEDNDGIPDATEGASNIATFGAAPAIRIGSVTDAIAIGPIAGNTSGHGLIVNGTVAASGLYSDVAATAIQIGGRGGAVNVAGGMTIGATVTAASLNANATGLRIGNAATVDQIAVTTGSILASSGSSSASTQVEGIAIDAGATVNRITNSGGIRATLTGSNGNATAIMDRSGGLDLIENTGQIIAAGAALDTNRIVAIDVSANGGGVTVRQNAVAASATAPRIAGNIRFGAGNDVLDILDGTVAGNTTFGAGSNRLSLAGDAVYTGNASFGAGIDTIALAGTSAFEGNIDFGGGADTLTLAGTSSFRGRLANSASVAVSVAGGTFGVTNTNSVALASLSMGTGSKLNVTIDPVAHTNTLYDVAGAATFGTNTQVVVQLDTIAQSEGTFTILRAGTLTGGANLSADSTSLPYLYMGSVAANETTDVVTLTIRRKTATELGFNASEGAAYGAIFNALDADEQVADVFLGIGNAEAFNAAYRQLLPDHAGGTFETVTQASRTSARMLQDRRIPAAEPGRVGLWAQQVVWGTSKDLGNTAAYDVSGWGASAGAETPLGDAGMFGASFSYLLGKNADGNTDNQVDTNHFELAGYWRGAFGPLQAYARASGAFIKFEGLRRFVGTDGDQTVTRTTEGDWNGTLFSGTAGASYEIQSGRLSFRPGAAIEYYRLSEGAYTESGGGEAFDLSVDKRSGDELAATGTMTVGYDLGSMQPDGTWLRIEAEGGRREIVAGELGGTTARFAGGDDFTLMAEERQSGWVGRLRLAGGTPIFRLGGEFSAEEQYGKAAVAFRIGLNAAF</sequence>
<dbReference type="InterPro" id="IPR036709">
    <property type="entry name" value="Autotransporte_beta_dom_sf"/>
</dbReference>
<reference evidence="3 4" key="1">
    <citation type="submission" date="2020-11" db="EMBL/GenBank/DDBJ databases">
        <title>Genome seq and assembly of Sphingosinicella sp.</title>
        <authorList>
            <person name="Chhetri G."/>
        </authorList>
    </citation>
    <scope>NUCLEOTIDE SEQUENCE [LARGE SCALE GENOMIC DNA]</scope>
    <source>
        <strain evidence="3 4">UDD2</strain>
    </source>
</reference>
<evidence type="ECO:0000313" key="4">
    <source>
        <dbReference type="Proteomes" id="UP000594873"/>
    </source>
</evidence>
<feature type="signal peptide" evidence="1">
    <location>
        <begin position="1"/>
        <end position="23"/>
    </location>
</feature>
<dbReference type="EMBL" id="CP065592">
    <property type="protein sequence ID" value="QPQ56039.1"/>
    <property type="molecule type" value="Genomic_DNA"/>
</dbReference>
<dbReference type="Gene3D" id="2.40.128.130">
    <property type="entry name" value="Autotransporter beta-domain"/>
    <property type="match status" value="1"/>
</dbReference>
<dbReference type="KEGG" id="sflv:IC614_05540"/>
<evidence type="ECO:0000313" key="3">
    <source>
        <dbReference type="EMBL" id="QPQ56039.1"/>
    </source>
</evidence>
<dbReference type="InterPro" id="IPR005546">
    <property type="entry name" value="Autotransporte_beta"/>
</dbReference>
<dbReference type="SUPFAM" id="SSF103515">
    <property type="entry name" value="Autotransporter"/>
    <property type="match status" value="1"/>
</dbReference>
<evidence type="ECO:0000259" key="2">
    <source>
        <dbReference type="PROSITE" id="PS51208"/>
    </source>
</evidence>
<dbReference type="PROSITE" id="PS51208">
    <property type="entry name" value="AUTOTRANSPORTER"/>
    <property type="match status" value="1"/>
</dbReference>
<keyword evidence="4" id="KW-1185">Reference proteome</keyword>
<evidence type="ECO:0000256" key="1">
    <source>
        <dbReference type="SAM" id="SignalP"/>
    </source>
</evidence>
<gene>
    <name evidence="3" type="ORF">IC614_05540</name>
</gene>